<keyword evidence="2" id="KW-0378">Hydrolase</keyword>
<dbReference type="AlphaFoldDB" id="A0A7X1E6Z6"/>
<dbReference type="InterPro" id="IPR029058">
    <property type="entry name" value="AB_hydrolase_fold"/>
</dbReference>
<sequence length="194" mass="21869">MNHFYPGMGATSSMYGEPWRKEFDGHFHDWPEWHGETSITDIAKRVIEEHKIESGDTVIGTSLGGIIACEIANLVDLERVILIGSARRKEEVNRILAILHPLIDFAPIPFIQMSSGKLPSDLSDMFRHSDPAFIRNMSKSIFTWKGYDSEVPVLRIHGTKDLVIPNTKETNHEIDGGHLIVMTHPLECIEAIRA</sequence>
<name>A0A7X1E6Z6_9BACT</name>
<gene>
    <name evidence="2" type="ORF">H5P30_15340</name>
</gene>
<dbReference type="Proteomes" id="UP000525652">
    <property type="component" value="Unassembled WGS sequence"/>
</dbReference>
<accession>A0A7X1E6Z6</accession>
<evidence type="ECO:0000259" key="1">
    <source>
        <dbReference type="Pfam" id="PF12697"/>
    </source>
</evidence>
<dbReference type="SUPFAM" id="SSF53474">
    <property type="entry name" value="alpha/beta-Hydrolases"/>
    <property type="match status" value="1"/>
</dbReference>
<reference evidence="2 3" key="1">
    <citation type="submission" date="2020-07" db="EMBL/GenBank/DDBJ databases">
        <authorList>
            <person name="Feng X."/>
        </authorList>
    </citation>
    <scope>NUCLEOTIDE SEQUENCE [LARGE SCALE GENOMIC DNA]</scope>
    <source>
        <strain evidence="2 3">JCM14086</strain>
    </source>
</reference>
<dbReference type="RefSeq" id="WP_185693798.1">
    <property type="nucleotide sequence ID" value="NZ_JACHVA010000121.1"/>
</dbReference>
<evidence type="ECO:0000313" key="2">
    <source>
        <dbReference type="EMBL" id="MBC2603157.1"/>
    </source>
</evidence>
<comment type="caution">
    <text evidence="2">The sequence shown here is derived from an EMBL/GenBank/DDBJ whole genome shotgun (WGS) entry which is preliminary data.</text>
</comment>
<organism evidence="2 3">
    <name type="scientific">Puniceicoccus vermicola</name>
    <dbReference type="NCBI Taxonomy" id="388746"/>
    <lineage>
        <taxon>Bacteria</taxon>
        <taxon>Pseudomonadati</taxon>
        <taxon>Verrucomicrobiota</taxon>
        <taxon>Opitutia</taxon>
        <taxon>Puniceicoccales</taxon>
        <taxon>Puniceicoccaceae</taxon>
        <taxon>Puniceicoccus</taxon>
    </lineage>
</organism>
<evidence type="ECO:0000313" key="3">
    <source>
        <dbReference type="Proteomes" id="UP000525652"/>
    </source>
</evidence>
<feature type="domain" description="AB hydrolase-1" evidence="1">
    <location>
        <begin position="6"/>
        <end position="190"/>
    </location>
</feature>
<dbReference type="Gene3D" id="3.40.50.1820">
    <property type="entry name" value="alpha/beta hydrolase"/>
    <property type="match status" value="1"/>
</dbReference>
<dbReference type="InterPro" id="IPR000073">
    <property type="entry name" value="AB_hydrolase_1"/>
</dbReference>
<dbReference type="Pfam" id="PF12697">
    <property type="entry name" value="Abhydrolase_6"/>
    <property type="match status" value="1"/>
</dbReference>
<proteinExistence type="predicted"/>
<keyword evidence="3" id="KW-1185">Reference proteome</keyword>
<dbReference type="EMBL" id="JACHVA010000121">
    <property type="protein sequence ID" value="MBC2603157.1"/>
    <property type="molecule type" value="Genomic_DNA"/>
</dbReference>
<dbReference type="GO" id="GO:0016787">
    <property type="term" value="F:hydrolase activity"/>
    <property type="evidence" value="ECO:0007669"/>
    <property type="project" value="UniProtKB-KW"/>
</dbReference>
<protein>
    <submittedName>
        <fullName evidence="2">Alpha/beta hydrolase</fullName>
    </submittedName>
</protein>